<keyword evidence="2" id="KW-1185">Reference proteome</keyword>
<sequence length="90" mass="9971">MTELPNDYERRALAFRLLSSLAHEMEQSRFQQALDDAMKDPNLQEAVSYLVGLSLEGFGAAHGGDWSAAVADIDLNLRLAEDLTSLDDEM</sequence>
<organism evidence="1 2">
    <name type="scientific">Mycolicibacterium aromaticivorans JS19b1 = JCM 16368</name>
    <dbReference type="NCBI Taxonomy" id="1440774"/>
    <lineage>
        <taxon>Bacteria</taxon>
        <taxon>Bacillati</taxon>
        <taxon>Actinomycetota</taxon>
        <taxon>Actinomycetes</taxon>
        <taxon>Mycobacteriales</taxon>
        <taxon>Mycobacteriaceae</taxon>
        <taxon>Mycolicibacterium</taxon>
    </lineage>
</organism>
<dbReference type="EMBL" id="JALN02000003">
    <property type="protein sequence ID" value="KDE96770.1"/>
    <property type="molecule type" value="Genomic_DNA"/>
</dbReference>
<accession>A0A064C900</accession>
<reference evidence="1" key="1">
    <citation type="submission" date="2014-05" db="EMBL/GenBank/DDBJ databases">
        <title>Genome sequence of Mycobacterium aromaticivorans strain JS19b1T (= DSM 45407T).</title>
        <authorList>
            <person name="Kwak Y."/>
            <person name="Park G.-S."/>
            <person name="Li Q.X."/>
            <person name="Lee S.-E."/>
            <person name="Shin J.-H."/>
        </authorList>
    </citation>
    <scope>NUCLEOTIDE SEQUENCE [LARGE SCALE GENOMIC DNA]</scope>
    <source>
        <strain evidence="1">JS19b1</strain>
    </source>
</reference>
<evidence type="ECO:0000313" key="1">
    <source>
        <dbReference type="EMBL" id="KDE96770.1"/>
    </source>
</evidence>
<evidence type="ECO:0000313" key="2">
    <source>
        <dbReference type="Proteomes" id="UP000022835"/>
    </source>
</evidence>
<gene>
    <name evidence="1" type="ORF">Y900_029470</name>
</gene>
<name>A0A064C900_9MYCO</name>
<comment type="caution">
    <text evidence="1">The sequence shown here is derived from an EMBL/GenBank/DDBJ whole genome shotgun (WGS) entry which is preliminary data.</text>
</comment>
<protein>
    <submittedName>
        <fullName evidence="1">Uncharacterized protein</fullName>
    </submittedName>
</protein>
<dbReference type="Proteomes" id="UP000022835">
    <property type="component" value="Unassembled WGS sequence"/>
</dbReference>
<dbReference type="AlphaFoldDB" id="A0A064C900"/>
<dbReference type="RefSeq" id="WP_036349173.1">
    <property type="nucleotide sequence ID" value="NZ_JALN02000003.1"/>
</dbReference>
<proteinExistence type="predicted"/>